<dbReference type="AlphaFoldDB" id="A0ABD5XA93"/>
<reference evidence="2 3" key="1">
    <citation type="journal article" date="2014" name="Int. J. Syst. Evol. Microbiol.">
        <title>Complete genome sequence of Corynebacterium casei LMG S-19264T (=DSM 44701T), isolated from a smear-ripened cheese.</title>
        <authorList>
            <consortium name="US DOE Joint Genome Institute (JGI-PGF)"/>
            <person name="Walter F."/>
            <person name="Albersmeier A."/>
            <person name="Kalinowski J."/>
            <person name="Ruckert C."/>
        </authorList>
    </citation>
    <scope>NUCLEOTIDE SEQUENCE [LARGE SCALE GENOMIC DNA]</scope>
    <source>
        <strain evidence="2 3">CGMCC 4.7215</strain>
    </source>
</reference>
<evidence type="ECO:0000313" key="3">
    <source>
        <dbReference type="Proteomes" id="UP001596414"/>
    </source>
</evidence>
<dbReference type="Pfam" id="PF01894">
    <property type="entry name" value="YjbQ"/>
    <property type="match status" value="1"/>
</dbReference>
<name>A0ABD5XA93_9EURY</name>
<dbReference type="RefSeq" id="WP_267637358.1">
    <property type="nucleotide sequence ID" value="NZ_JAODIY010000009.1"/>
</dbReference>
<dbReference type="SUPFAM" id="SSF111038">
    <property type="entry name" value="YjbQ-like"/>
    <property type="match status" value="1"/>
</dbReference>
<sequence>MNRFEVLTEDHQEVQEITNNVSKQIPAGITGTVTVFVEHTTAGVIVNEAESRLLSDFEQALSDIVPENGWQHDQIDDNADSHIRAMLLGPSVTIPVHDGELQLGTWQSVLFVECDGPRTRQVTVVVE</sequence>
<dbReference type="PIRSF" id="PIRSF004681">
    <property type="entry name" value="UCP004681"/>
    <property type="match status" value="1"/>
</dbReference>
<dbReference type="InterPro" id="IPR001602">
    <property type="entry name" value="UPF0047_YjbQ-like"/>
</dbReference>
<dbReference type="PROSITE" id="PS01314">
    <property type="entry name" value="UPF0047"/>
    <property type="match status" value="1"/>
</dbReference>
<evidence type="ECO:0000313" key="2">
    <source>
        <dbReference type="EMBL" id="MFC7126808.1"/>
    </source>
</evidence>
<evidence type="ECO:0000256" key="1">
    <source>
        <dbReference type="ARBA" id="ARBA00005534"/>
    </source>
</evidence>
<dbReference type="InterPro" id="IPR035917">
    <property type="entry name" value="YjbQ-like_sf"/>
</dbReference>
<dbReference type="Proteomes" id="UP001596414">
    <property type="component" value="Unassembled WGS sequence"/>
</dbReference>
<protein>
    <submittedName>
        <fullName evidence="2">Secondary thiamine-phosphate synthase enzyme YjbQ</fullName>
    </submittedName>
</protein>
<proteinExistence type="inferred from homology"/>
<dbReference type="NCBIfam" id="TIGR00149">
    <property type="entry name" value="TIGR00149_YjbQ"/>
    <property type="match status" value="1"/>
</dbReference>
<dbReference type="PANTHER" id="PTHR30615">
    <property type="entry name" value="UNCHARACTERIZED PROTEIN YJBQ-RELATED"/>
    <property type="match status" value="1"/>
</dbReference>
<comment type="caution">
    <text evidence="2">The sequence shown here is derived from an EMBL/GenBank/DDBJ whole genome shotgun (WGS) entry which is preliminary data.</text>
</comment>
<comment type="similarity">
    <text evidence="1">Belongs to the UPF0047 family.</text>
</comment>
<accession>A0ABD5XA93</accession>
<dbReference type="PANTHER" id="PTHR30615:SF8">
    <property type="entry name" value="UPF0047 PROTEIN C4A8.02C"/>
    <property type="match status" value="1"/>
</dbReference>
<organism evidence="2 3">
    <name type="scientific">Halovenus rubra</name>
    <dbReference type="NCBI Taxonomy" id="869890"/>
    <lineage>
        <taxon>Archaea</taxon>
        <taxon>Methanobacteriati</taxon>
        <taxon>Methanobacteriota</taxon>
        <taxon>Stenosarchaea group</taxon>
        <taxon>Halobacteria</taxon>
        <taxon>Halobacteriales</taxon>
        <taxon>Haloarculaceae</taxon>
        <taxon>Halovenus</taxon>
    </lineage>
</organism>
<gene>
    <name evidence="2" type="ORF">ACFQJ7_12360</name>
</gene>
<dbReference type="EMBL" id="JBHSZQ010000047">
    <property type="protein sequence ID" value="MFC7126808.1"/>
    <property type="molecule type" value="Genomic_DNA"/>
</dbReference>
<dbReference type="Gene3D" id="2.60.120.460">
    <property type="entry name" value="YjbQ-like"/>
    <property type="match status" value="1"/>
</dbReference>